<feature type="domain" description="AB hydrolase-1" evidence="2">
    <location>
        <begin position="2"/>
        <end position="113"/>
    </location>
</feature>
<proteinExistence type="predicted"/>
<name>A0A402BDX5_9CHLR</name>
<dbReference type="GO" id="GO:0016020">
    <property type="term" value="C:membrane"/>
    <property type="evidence" value="ECO:0007669"/>
    <property type="project" value="TreeGrafter"/>
</dbReference>
<dbReference type="Pfam" id="PF00561">
    <property type="entry name" value="Abhydrolase_1"/>
    <property type="match status" value="1"/>
</dbReference>
<sequence length="222" mass="25362">MLCNGGPGFEDYLAPIAAMIDDLVQVHRWEQRGCGRSTAVPPYDHATCLADLERLREDFGYDRWIIGGHSWGADLALDYATNYPQHVLALVYMAGTGITDEWWPEFRQASQERTERLPVFSSPLNEEVYREGQQTRRAYLRAPRLVECIRTLDIPAIILQGENDLRPNWPAKQVADLLPRARLHVIQEAEHCLWLTHPQQVQQLLRSFLQEITNSNADSGAL</sequence>
<organism evidence="3 4">
    <name type="scientific">Dictyobacter alpinus</name>
    <dbReference type="NCBI Taxonomy" id="2014873"/>
    <lineage>
        <taxon>Bacteria</taxon>
        <taxon>Bacillati</taxon>
        <taxon>Chloroflexota</taxon>
        <taxon>Ktedonobacteria</taxon>
        <taxon>Ktedonobacterales</taxon>
        <taxon>Dictyobacteraceae</taxon>
        <taxon>Dictyobacter</taxon>
    </lineage>
</organism>
<evidence type="ECO:0000313" key="3">
    <source>
        <dbReference type="EMBL" id="GCE29529.1"/>
    </source>
</evidence>
<gene>
    <name evidence="3" type="ORF">KDA_50130</name>
</gene>
<keyword evidence="4" id="KW-1185">Reference proteome</keyword>
<comment type="caution">
    <text evidence="3">The sequence shown here is derived from an EMBL/GenBank/DDBJ whole genome shotgun (WGS) entry which is preliminary data.</text>
</comment>
<evidence type="ECO:0000313" key="4">
    <source>
        <dbReference type="Proteomes" id="UP000287171"/>
    </source>
</evidence>
<keyword evidence="1" id="KW-0378">Hydrolase</keyword>
<dbReference type="OrthoDB" id="53505at2"/>
<dbReference type="InterPro" id="IPR050266">
    <property type="entry name" value="AB_hydrolase_sf"/>
</dbReference>
<protein>
    <recommendedName>
        <fullName evidence="2">AB hydrolase-1 domain-containing protein</fullName>
    </recommendedName>
</protein>
<dbReference type="EMBL" id="BIFT01000002">
    <property type="protein sequence ID" value="GCE29529.1"/>
    <property type="molecule type" value="Genomic_DNA"/>
</dbReference>
<dbReference type="GO" id="GO:0016787">
    <property type="term" value="F:hydrolase activity"/>
    <property type="evidence" value="ECO:0007669"/>
    <property type="project" value="UniProtKB-KW"/>
</dbReference>
<dbReference type="Proteomes" id="UP000287171">
    <property type="component" value="Unassembled WGS sequence"/>
</dbReference>
<dbReference type="Gene3D" id="3.40.50.1820">
    <property type="entry name" value="alpha/beta hydrolase"/>
    <property type="match status" value="1"/>
</dbReference>
<reference evidence="4" key="1">
    <citation type="submission" date="2018-12" db="EMBL/GenBank/DDBJ databases">
        <title>Tengunoibacter tsumagoiensis gen. nov., sp. nov., Dictyobacter kobayashii sp. nov., D. alpinus sp. nov., and D. joshuensis sp. nov. and description of Dictyobacteraceae fam. nov. within the order Ktedonobacterales isolated from Tengu-no-mugimeshi.</title>
        <authorList>
            <person name="Wang C.M."/>
            <person name="Zheng Y."/>
            <person name="Sakai Y."/>
            <person name="Toyoda A."/>
            <person name="Minakuchi Y."/>
            <person name="Abe K."/>
            <person name="Yokota A."/>
            <person name="Yabe S."/>
        </authorList>
    </citation>
    <scope>NUCLEOTIDE SEQUENCE [LARGE SCALE GENOMIC DNA]</scope>
    <source>
        <strain evidence="4">Uno16</strain>
    </source>
</reference>
<dbReference type="SUPFAM" id="SSF53474">
    <property type="entry name" value="alpha/beta-Hydrolases"/>
    <property type="match status" value="1"/>
</dbReference>
<dbReference type="AlphaFoldDB" id="A0A402BDX5"/>
<dbReference type="InterPro" id="IPR000073">
    <property type="entry name" value="AB_hydrolase_1"/>
</dbReference>
<dbReference type="PANTHER" id="PTHR43798">
    <property type="entry name" value="MONOACYLGLYCEROL LIPASE"/>
    <property type="match status" value="1"/>
</dbReference>
<dbReference type="PANTHER" id="PTHR43798:SF31">
    <property type="entry name" value="AB HYDROLASE SUPERFAMILY PROTEIN YCLE"/>
    <property type="match status" value="1"/>
</dbReference>
<dbReference type="RefSeq" id="WP_126629776.1">
    <property type="nucleotide sequence ID" value="NZ_BIFT01000002.1"/>
</dbReference>
<accession>A0A402BDX5</accession>
<dbReference type="InterPro" id="IPR029058">
    <property type="entry name" value="AB_hydrolase_fold"/>
</dbReference>
<evidence type="ECO:0000259" key="2">
    <source>
        <dbReference type="Pfam" id="PF00561"/>
    </source>
</evidence>
<evidence type="ECO:0000256" key="1">
    <source>
        <dbReference type="ARBA" id="ARBA00022801"/>
    </source>
</evidence>